<dbReference type="EMBL" id="FMZZ01000020">
    <property type="protein sequence ID" value="SDD86898.1"/>
    <property type="molecule type" value="Genomic_DNA"/>
</dbReference>
<keyword evidence="2" id="KW-1185">Reference proteome</keyword>
<dbReference type="AlphaFoldDB" id="A0A1G6Y922"/>
<dbReference type="Proteomes" id="UP000199501">
    <property type="component" value="Unassembled WGS sequence"/>
</dbReference>
<evidence type="ECO:0000313" key="2">
    <source>
        <dbReference type="Proteomes" id="UP000199501"/>
    </source>
</evidence>
<dbReference type="RefSeq" id="WP_267463955.1">
    <property type="nucleotide sequence ID" value="NZ_FMZZ01000020.1"/>
</dbReference>
<accession>A0A1G6Y922</accession>
<gene>
    <name evidence="1" type="ORF">SAMN05216174_12096</name>
</gene>
<name>A0A1G6Y922_9PSEU</name>
<sequence length="44" mass="4810">MTRTRTVAAALALALVTLAARGWVRLGRVEAELRAADHELAHRD</sequence>
<reference evidence="2" key="1">
    <citation type="submission" date="2016-10" db="EMBL/GenBank/DDBJ databases">
        <authorList>
            <person name="Varghese N."/>
            <person name="Submissions S."/>
        </authorList>
    </citation>
    <scope>NUCLEOTIDE SEQUENCE [LARGE SCALE GENOMIC DNA]</scope>
    <source>
        <strain evidence="2">IBRC-M 10403</strain>
    </source>
</reference>
<proteinExistence type="predicted"/>
<dbReference type="STRING" id="1271860.SAMN05216174_12096"/>
<organism evidence="1 2">
    <name type="scientific">Actinokineospora iranica</name>
    <dbReference type="NCBI Taxonomy" id="1271860"/>
    <lineage>
        <taxon>Bacteria</taxon>
        <taxon>Bacillati</taxon>
        <taxon>Actinomycetota</taxon>
        <taxon>Actinomycetes</taxon>
        <taxon>Pseudonocardiales</taxon>
        <taxon>Pseudonocardiaceae</taxon>
        <taxon>Actinokineospora</taxon>
    </lineage>
</organism>
<evidence type="ECO:0000313" key="1">
    <source>
        <dbReference type="EMBL" id="SDD86898.1"/>
    </source>
</evidence>
<protein>
    <submittedName>
        <fullName evidence="1">Uncharacterized protein</fullName>
    </submittedName>
</protein>